<accession>A0A8X8L7Z1</accession>
<sequence length="336" mass="38556">MRKAWLILALLVMVFSLLAACGAKDEEEVAGELSKRLDDLKSYKAEIQLVLNTGHEPHEYDVEVWHKEPDYYRISLTSKARDITQIILKNDDGVFVLTPHLNKSFRFQSNWPGNQPQVYLYESLIRDILSDSNRQFAVEGDQYVFDTAANYHNKTLKHQRIWLDKDLKPTKVHLMDADFKVLVEVHFTNVEMDYTFEDDAFDIERNMQGAHRDALPAMSDEEEADEKRSLGTFYPAYQPPNVELVEEKEITQDGEAKVVLRYAGDYHYTIIQQHAQHSKMVSMPEGQPVDLGFAVGVMSDRSLIWTYEGVDFWLTGDLPAEEMVAIAQSMAGQADK</sequence>
<keyword evidence="3" id="KW-1185">Reference proteome</keyword>
<gene>
    <name evidence="2" type="ORF">HUR95_04020</name>
</gene>
<evidence type="ECO:0000256" key="1">
    <source>
        <dbReference type="SAM" id="SignalP"/>
    </source>
</evidence>
<dbReference type="Proteomes" id="UP000825179">
    <property type="component" value="Chromosome"/>
</dbReference>
<evidence type="ECO:0000313" key="3">
    <source>
        <dbReference type="Proteomes" id="UP000825179"/>
    </source>
</evidence>
<dbReference type="AlphaFoldDB" id="A0A8X8L7Z1"/>
<dbReference type="PANTHER" id="PTHR37507:SF2">
    <property type="entry name" value="SPORULATION PROTEIN YDCC"/>
    <property type="match status" value="1"/>
</dbReference>
<proteinExistence type="predicted"/>
<evidence type="ECO:0000313" key="2">
    <source>
        <dbReference type="EMBL" id="QZT34552.1"/>
    </source>
</evidence>
<feature type="chain" id="PRO_5038445994" description="DUF4367 domain-containing protein" evidence="1">
    <location>
        <begin position="20"/>
        <end position="336"/>
    </location>
</feature>
<feature type="signal peptide" evidence="1">
    <location>
        <begin position="1"/>
        <end position="19"/>
    </location>
</feature>
<keyword evidence="1" id="KW-0732">Signal</keyword>
<dbReference type="SUPFAM" id="SSF89392">
    <property type="entry name" value="Prokaryotic lipoproteins and lipoprotein localization factors"/>
    <property type="match status" value="1"/>
</dbReference>
<name>A0A8X8L7Z1_CALTT</name>
<dbReference type="RefSeq" id="WP_222822982.1">
    <property type="nucleotide sequence ID" value="NZ_CP082237.1"/>
</dbReference>
<dbReference type="Gene3D" id="2.50.20.10">
    <property type="entry name" value="Lipoprotein localisation LolA/LolB/LppX"/>
    <property type="match status" value="1"/>
</dbReference>
<dbReference type="PROSITE" id="PS51257">
    <property type="entry name" value="PROKAR_LIPOPROTEIN"/>
    <property type="match status" value="1"/>
</dbReference>
<dbReference type="InterPro" id="IPR052944">
    <property type="entry name" value="Sporulation_related"/>
</dbReference>
<dbReference type="InterPro" id="IPR029046">
    <property type="entry name" value="LolA/LolB/LppX"/>
</dbReference>
<protein>
    <recommendedName>
        <fullName evidence="4">DUF4367 domain-containing protein</fullName>
    </recommendedName>
</protein>
<dbReference type="EMBL" id="CP082237">
    <property type="protein sequence ID" value="QZT34552.1"/>
    <property type="molecule type" value="Genomic_DNA"/>
</dbReference>
<evidence type="ECO:0008006" key="4">
    <source>
        <dbReference type="Google" id="ProtNLM"/>
    </source>
</evidence>
<organism evidence="2 3">
    <name type="scientific">Caldalkalibacillus thermarum (strain TA2.A1)</name>
    <dbReference type="NCBI Taxonomy" id="986075"/>
    <lineage>
        <taxon>Bacteria</taxon>
        <taxon>Bacillati</taxon>
        <taxon>Bacillota</taxon>
        <taxon>Bacilli</taxon>
        <taxon>Bacillales</taxon>
        <taxon>Bacillaceae</taxon>
        <taxon>Caldalkalibacillus</taxon>
    </lineage>
</organism>
<dbReference type="KEGG" id="cthu:HUR95_04020"/>
<dbReference type="PANTHER" id="PTHR37507">
    <property type="entry name" value="SPORULATION PROTEIN YDCC"/>
    <property type="match status" value="1"/>
</dbReference>
<reference evidence="2 3" key="1">
    <citation type="journal article" date="2020" name="Extremophiles">
        <title>Genomic analysis of Caldalkalibacillus thermarum TA2.A1 reveals aerobic alkaliphilic metabolism and evolutionary hallmarks linking alkaliphilic bacteria and plant life.</title>
        <authorList>
            <person name="de Jong S.I."/>
            <person name="van den Broek M.A."/>
            <person name="Merkel A.Y."/>
            <person name="de la Torre Cortes P."/>
            <person name="Kalamorz F."/>
            <person name="Cook G.M."/>
            <person name="van Loosdrecht M.C.M."/>
            <person name="McMillan D.G.G."/>
        </authorList>
    </citation>
    <scope>NUCLEOTIDE SEQUENCE [LARGE SCALE GENOMIC DNA]</scope>
    <source>
        <strain evidence="2 3">TA2.A1</strain>
    </source>
</reference>